<dbReference type="Pfam" id="PF11268">
    <property type="entry name" value="DUF3071"/>
    <property type="match status" value="1"/>
</dbReference>
<dbReference type="InterPro" id="IPR047682">
    <property type="entry name" value="SepH-like"/>
</dbReference>
<name>A0A7Y7LZV4_9MICC</name>
<feature type="compositionally biased region" description="Basic and acidic residues" evidence="1">
    <location>
        <begin position="316"/>
        <end position="326"/>
    </location>
</feature>
<dbReference type="EMBL" id="JAAMFM010000011">
    <property type="protein sequence ID" value="NVM95081.1"/>
    <property type="molecule type" value="Genomic_DNA"/>
</dbReference>
<dbReference type="AlphaFoldDB" id="A0A7Y7LZV4"/>
<dbReference type="InterPro" id="IPR021421">
    <property type="entry name" value="DUF3071"/>
</dbReference>
<evidence type="ECO:0000313" key="3">
    <source>
        <dbReference type="EMBL" id="NVM95081.1"/>
    </source>
</evidence>
<comment type="caution">
    <text evidence="3">The sequence shown here is derived from an EMBL/GenBank/DDBJ whole genome shotgun (WGS) entry which is preliminary data.</text>
</comment>
<evidence type="ECO:0000313" key="4">
    <source>
        <dbReference type="Proteomes" id="UP000543556"/>
    </source>
</evidence>
<feature type="compositionally biased region" description="Gly residues" evidence="1">
    <location>
        <begin position="327"/>
        <end position="339"/>
    </location>
</feature>
<dbReference type="RefSeq" id="WP_176634811.1">
    <property type="nucleotide sequence ID" value="NZ_JAAMFM010000011.1"/>
</dbReference>
<feature type="domain" description="DUF3071" evidence="2">
    <location>
        <begin position="1"/>
        <end position="185"/>
    </location>
</feature>
<proteinExistence type="predicted"/>
<organism evidence="3 4">
    <name type="scientific">Arthrobacter wenxiniae</name>
    <dbReference type="NCBI Taxonomy" id="2713570"/>
    <lineage>
        <taxon>Bacteria</taxon>
        <taxon>Bacillati</taxon>
        <taxon>Actinomycetota</taxon>
        <taxon>Actinomycetes</taxon>
        <taxon>Micrococcales</taxon>
        <taxon>Micrococcaceae</taxon>
        <taxon>Arthrobacter</taxon>
    </lineage>
</organism>
<evidence type="ECO:0000259" key="2">
    <source>
        <dbReference type="Pfam" id="PF11268"/>
    </source>
</evidence>
<keyword evidence="4" id="KW-1185">Reference proteome</keyword>
<accession>A0A7Y7LZV4</accession>
<dbReference type="NCBIfam" id="NF040712">
    <property type="entry name" value="SepH"/>
    <property type="match status" value="1"/>
</dbReference>
<feature type="compositionally biased region" description="Basic and acidic residues" evidence="1">
    <location>
        <begin position="227"/>
        <end position="237"/>
    </location>
</feature>
<reference evidence="3 4" key="1">
    <citation type="submission" date="2020-02" db="EMBL/GenBank/DDBJ databases">
        <title>Genome sequence of strain AETb3-4.</title>
        <authorList>
            <person name="Gao J."/>
            <person name="Zhang X."/>
        </authorList>
    </citation>
    <scope>NUCLEOTIDE SEQUENCE [LARGE SCALE GENOMIC DNA]</scope>
    <source>
        <strain evidence="3 4">AETb3-4</strain>
    </source>
</reference>
<dbReference type="Proteomes" id="UP000543556">
    <property type="component" value="Unassembled WGS sequence"/>
</dbReference>
<feature type="region of interest" description="Disordered" evidence="1">
    <location>
        <begin position="227"/>
        <end position="256"/>
    </location>
</feature>
<evidence type="ECO:0000256" key="1">
    <source>
        <dbReference type="SAM" id="MobiDB-lite"/>
    </source>
</evidence>
<sequence length="471" mass="49533">MADLRLVGVHDDGKHLLLSGPGGEIYLLPIDEALRMATTRAPRKASPGSSGPARMSPREIQAQIRAGATAADVAEHSGMSLEQVRRYEGPVLAEREHVAQMARKVEVSSPAPGNDGYRSAFGDNPATLDEMVMHRLSAFGIDPRTVRWDAWRVHDGAWTVTADFEPGGEWAASSIGEPAPARWTFHPGRKALANANRWAQQLSEMEPVDGPVPERRLSAVADRPFDFEADAPDKDSPEVPEAPAEETGEDTGSGLLDMLRSRRGQRLGLDEDGDDELASMLGTHVPAAHPRDAQDPLDVPEGGGDEVPAGAAAGDGHAEDAGKDGDGGAAGKDGDGGAAGDAHSATAHGKKRLRAIPFLSLAPRLHGDEDDHQAVGVGEVSTDTREITLSGAPQLRRSAADRGSADSSADVRGLQPAAPHPPETQAPEVVEDADGPSDSEVAARLERKAAGKPKRSSVPSWDEIVFGTKGD</sequence>
<protein>
    <submittedName>
        <fullName evidence="3">DUF3071 domain-containing protein</fullName>
    </submittedName>
</protein>
<gene>
    <name evidence="3" type="ORF">G6034_09160</name>
</gene>
<feature type="region of interest" description="Disordered" evidence="1">
    <location>
        <begin position="282"/>
        <end position="471"/>
    </location>
</feature>